<evidence type="ECO:0000256" key="1">
    <source>
        <dbReference type="SAM" id="Phobius"/>
    </source>
</evidence>
<protein>
    <submittedName>
        <fullName evidence="4">Amidase signature enzyme</fullName>
    </submittedName>
</protein>
<evidence type="ECO:0000313" key="4">
    <source>
        <dbReference type="EMBL" id="KAF5717585.1"/>
    </source>
</evidence>
<comment type="caution">
    <text evidence="4">The sequence shown here is derived from an EMBL/GenBank/DDBJ whole genome shotgun (WGS) entry which is preliminary data.</text>
</comment>
<dbReference type="Proteomes" id="UP000544331">
    <property type="component" value="Unassembled WGS sequence"/>
</dbReference>
<dbReference type="InterPro" id="IPR023631">
    <property type="entry name" value="Amidase_dom"/>
</dbReference>
<dbReference type="PANTHER" id="PTHR46310">
    <property type="entry name" value="AMIDASE 1"/>
    <property type="match status" value="1"/>
</dbReference>
<sequence>MEPPPPLFNTWRPSTSSKSLWLSPSRLWLPLIVLIGLVWILMMRIEPPSSNGPVLTDISRSQCCHSSSNEMAFLPSSVTVLPSGSFYSDYSELFPLIIDLPVGLVPATVILLTQSITDLSVQDLDDILHRFHQTDDVWDSHFLSFVVFAHHNAVNPVKPRLPEGLADRLQSLGTKRVALVDQSKLELDALREGPYFATATGLLPVRKLFPDTHAAFVASLVQSPSQSIAYLNATTADAYPNQAIAVPSRLYFAPDPEKPLNGLRVAIKDNIDIAGAKTFASSLAYGQFHGIKTENAPAIQRLLDLGAVVVGKTGMSQFADAEDPTGDFVDFHAPWNPRGDGLRSPGGSSYGSGAAAGAYDWIDFTIGTDTGGSVRQPAASQSVYGLRPSKGAMSVEGTVVIHSDLDAIGVLSRNLSVLHTVSNHLYPDNKKRTSDKPLTLIYPSHLFPVEDGEAQEIYDKAVQALEKVLGVTRRNVDFHQEWKRSHPDSEAFTEYFKEVFYDYVVWGQWKERSTFRNEYQAKFGRPPYVNPLSRFRWELGSNMTEQHFSNLQSKRQEFQAFIESIFGENTIMITPFKFGEPDRRDEYRPEPKLRNKDEFGWGLRPAFQTPMAGQPEIVFPVSQLPVFSSVSQREEIYGVIASLIGSQGMDMRIVDITNKLLKELGVPQTVLTGRTPFEMD</sequence>
<keyword evidence="1" id="KW-1133">Transmembrane helix</keyword>
<dbReference type="EMBL" id="JAAOAN010000185">
    <property type="protein sequence ID" value="KAF5717585.1"/>
    <property type="molecule type" value="Genomic_DNA"/>
</dbReference>
<keyword evidence="5" id="KW-1185">Reference proteome</keyword>
<proteinExistence type="predicted"/>
<dbReference type="PANTHER" id="PTHR46310:SF7">
    <property type="entry name" value="AMIDASE 1"/>
    <property type="match status" value="1"/>
</dbReference>
<feature type="domain" description="Scytalone dehydratase-like protein Arp1 N-terminal" evidence="3">
    <location>
        <begin position="103"/>
        <end position="200"/>
    </location>
</feature>
<evidence type="ECO:0000313" key="5">
    <source>
        <dbReference type="Proteomes" id="UP000544331"/>
    </source>
</evidence>
<accession>A0A8H6DI90</accession>
<gene>
    <name evidence="4" type="ORF">FMUND_5678</name>
</gene>
<dbReference type="AlphaFoldDB" id="A0A8H6DI90"/>
<dbReference type="OrthoDB" id="5086410at2759"/>
<evidence type="ECO:0000259" key="3">
    <source>
        <dbReference type="Pfam" id="PF26053"/>
    </source>
</evidence>
<dbReference type="Pfam" id="PF26053">
    <property type="entry name" value="DUF8016"/>
    <property type="match status" value="1"/>
</dbReference>
<reference evidence="4 5" key="1">
    <citation type="submission" date="2020-05" db="EMBL/GenBank/DDBJ databases">
        <title>Identification and distribution of gene clusters putatively required for synthesis of sphingolipid metabolism inhibitors in phylogenetically diverse species of the filamentous fungus Fusarium.</title>
        <authorList>
            <person name="Kim H.-S."/>
            <person name="Busman M."/>
            <person name="Brown D.W."/>
            <person name="Divon H."/>
            <person name="Uhlig S."/>
            <person name="Proctor R.H."/>
        </authorList>
    </citation>
    <scope>NUCLEOTIDE SEQUENCE [LARGE SCALE GENOMIC DNA]</scope>
    <source>
        <strain evidence="4 5">NRRL 66235</strain>
    </source>
</reference>
<keyword evidence="1" id="KW-0472">Membrane</keyword>
<dbReference type="Pfam" id="PF01425">
    <property type="entry name" value="Amidase"/>
    <property type="match status" value="1"/>
</dbReference>
<dbReference type="InterPro" id="IPR036928">
    <property type="entry name" value="AS_sf"/>
</dbReference>
<keyword evidence="1" id="KW-0812">Transmembrane</keyword>
<evidence type="ECO:0000259" key="2">
    <source>
        <dbReference type="Pfam" id="PF01425"/>
    </source>
</evidence>
<feature type="transmembrane region" description="Helical" evidence="1">
    <location>
        <begin position="20"/>
        <end position="41"/>
    </location>
</feature>
<name>A0A8H6DI90_9HYPO</name>
<dbReference type="SUPFAM" id="SSF75304">
    <property type="entry name" value="Amidase signature (AS) enzymes"/>
    <property type="match status" value="1"/>
</dbReference>
<dbReference type="InterPro" id="IPR058329">
    <property type="entry name" value="Arp1_N"/>
</dbReference>
<organism evidence="4 5">
    <name type="scientific">Fusarium mundagurra</name>
    <dbReference type="NCBI Taxonomy" id="1567541"/>
    <lineage>
        <taxon>Eukaryota</taxon>
        <taxon>Fungi</taxon>
        <taxon>Dikarya</taxon>
        <taxon>Ascomycota</taxon>
        <taxon>Pezizomycotina</taxon>
        <taxon>Sordariomycetes</taxon>
        <taxon>Hypocreomycetidae</taxon>
        <taxon>Hypocreales</taxon>
        <taxon>Nectriaceae</taxon>
        <taxon>Fusarium</taxon>
        <taxon>Fusarium fujikuroi species complex</taxon>
    </lineage>
</organism>
<feature type="domain" description="Amidase" evidence="2">
    <location>
        <begin position="251"/>
        <end position="437"/>
    </location>
</feature>
<dbReference type="Gene3D" id="3.90.1300.10">
    <property type="entry name" value="Amidase signature (AS) domain"/>
    <property type="match status" value="1"/>
</dbReference>